<feature type="transmembrane region" description="Helical" evidence="1">
    <location>
        <begin position="81"/>
        <end position="103"/>
    </location>
</feature>
<evidence type="ECO:0000313" key="4">
    <source>
        <dbReference type="Proteomes" id="UP000198548"/>
    </source>
</evidence>
<feature type="transmembrane region" description="Helical" evidence="1">
    <location>
        <begin position="239"/>
        <end position="260"/>
    </location>
</feature>
<feature type="transmembrane region" description="Helical" evidence="1">
    <location>
        <begin position="462"/>
        <end position="482"/>
    </location>
</feature>
<evidence type="ECO:0000313" key="2">
    <source>
        <dbReference type="EMBL" id="GEK89471.1"/>
    </source>
</evidence>
<feature type="transmembrane region" description="Helical" evidence="1">
    <location>
        <begin position="198"/>
        <end position="219"/>
    </location>
</feature>
<accession>A0A1H7THA4</accession>
<dbReference type="RefSeq" id="WP_091487914.1">
    <property type="nucleotide sequence ID" value="NZ_BJUX01000015.1"/>
</dbReference>
<sequence>MAQAFAQTGRLFRFSLKKDWLKIFLWLLGAAFFVFVGVFAFVEVYGDPAEREAMAFAMQNPAMEALFGRAVGENNYTIGAMYTHMMTIMTFVLLAIMSILLVVRNTRSEEEDGILELIQAQPTGRVAHTTAAILLLVTTNILVLIISAGVLLAFGDSSMALEGALLTGTIYAGIGIFFGAVTLVTAQLSSNARGAMMLAFGVLGLSYVIRIIGDGSMPFLSWFSPLGLLYNTEPFVNNYWYPVFISLGISLLLIALALYLKQKRDMGSGLLPDRDGKRHASAFLKTPAGFVLDLIKTPLIVWTASMALLGISYGSVIGDVDSLLEGNDVVSQIIAGQEGISMSEQFMAMILGVLGIISSIPAVQFLYRIHGEEKKGRLDKLIAGTHSRYVILGTFFILSALIAVFMQLVTSLTFGGAAVVMDFDVDFVDVLLAGMGYVPAIFVMIGLGTLLLGWLPKLTSLAWLYLGFVFVNLYFGELFDFPEWLSNLSAFHYVPEIPIEDWSWTVFLSLTGAAIILSVIGFIGFRRRDIN</sequence>
<protein>
    <submittedName>
        <fullName evidence="2">ABC transporter permease</fullName>
    </submittedName>
    <submittedName>
        <fullName evidence="3">ABC-2 type transport system permease protein</fullName>
    </submittedName>
</protein>
<evidence type="ECO:0000313" key="3">
    <source>
        <dbReference type="EMBL" id="SEL84058.1"/>
    </source>
</evidence>
<evidence type="ECO:0000256" key="1">
    <source>
        <dbReference type="SAM" id="Phobius"/>
    </source>
</evidence>
<evidence type="ECO:0000313" key="5">
    <source>
        <dbReference type="Proteomes" id="UP000321425"/>
    </source>
</evidence>
<feature type="transmembrane region" description="Helical" evidence="1">
    <location>
        <begin position="131"/>
        <end position="154"/>
    </location>
</feature>
<dbReference type="STRING" id="426703.SAMN04488100_11245"/>
<feature type="transmembrane region" description="Helical" evidence="1">
    <location>
        <begin position="20"/>
        <end position="42"/>
    </location>
</feature>
<proteinExistence type="predicted"/>
<feature type="transmembrane region" description="Helical" evidence="1">
    <location>
        <begin position="502"/>
        <end position="525"/>
    </location>
</feature>
<dbReference type="OrthoDB" id="2014935at2"/>
<keyword evidence="1" id="KW-0472">Membrane</keyword>
<reference evidence="3 4" key="1">
    <citation type="submission" date="2016-10" db="EMBL/GenBank/DDBJ databases">
        <authorList>
            <person name="de Groot N.N."/>
        </authorList>
    </citation>
    <scope>NUCLEOTIDE SEQUENCE [LARGE SCALE GENOMIC DNA]</scope>
    <source>
        <strain evidence="3 4">DSM 19182</strain>
    </source>
</reference>
<feature type="transmembrane region" description="Helical" evidence="1">
    <location>
        <begin position="166"/>
        <end position="186"/>
    </location>
</feature>
<keyword evidence="1" id="KW-1133">Transmembrane helix</keyword>
<name>A0A1H7THA4_9LACT</name>
<dbReference type="Proteomes" id="UP000198548">
    <property type="component" value="Unassembled WGS sequence"/>
</dbReference>
<keyword evidence="1" id="KW-0812">Transmembrane</keyword>
<organism evidence="3 4">
    <name type="scientific">Alkalibacterium putridalgicola</name>
    <dbReference type="NCBI Taxonomy" id="426703"/>
    <lineage>
        <taxon>Bacteria</taxon>
        <taxon>Bacillati</taxon>
        <taxon>Bacillota</taxon>
        <taxon>Bacilli</taxon>
        <taxon>Lactobacillales</taxon>
        <taxon>Carnobacteriaceae</taxon>
        <taxon>Alkalibacterium</taxon>
    </lineage>
</organism>
<dbReference type="GO" id="GO:0005886">
    <property type="term" value="C:plasma membrane"/>
    <property type="evidence" value="ECO:0007669"/>
    <property type="project" value="UniProtKB-SubCell"/>
</dbReference>
<reference evidence="2 5" key="2">
    <citation type="submission" date="2019-07" db="EMBL/GenBank/DDBJ databases">
        <title>Whole genome shotgun sequence of Alkalibacterium putridalgicola NBRC 103243.</title>
        <authorList>
            <person name="Hosoyama A."/>
            <person name="Uohara A."/>
            <person name="Ohji S."/>
            <person name="Ichikawa N."/>
        </authorList>
    </citation>
    <scope>NUCLEOTIDE SEQUENCE [LARGE SCALE GENOMIC DNA]</scope>
    <source>
        <strain evidence="2 5">NBRC 103243</strain>
    </source>
</reference>
<dbReference type="AlphaFoldDB" id="A0A1H7THA4"/>
<dbReference type="Proteomes" id="UP000321425">
    <property type="component" value="Unassembled WGS sequence"/>
</dbReference>
<feature type="transmembrane region" description="Helical" evidence="1">
    <location>
        <begin position="430"/>
        <end position="455"/>
    </location>
</feature>
<dbReference type="GO" id="GO:0140359">
    <property type="term" value="F:ABC-type transporter activity"/>
    <property type="evidence" value="ECO:0007669"/>
    <property type="project" value="InterPro"/>
</dbReference>
<gene>
    <name evidence="2" type="ORF">APU01nite_15100</name>
    <name evidence="3" type="ORF">SAMN04488100_11245</name>
</gene>
<feature type="transmembrane region" description="Helical" evidence="1">
    <location>
        <begin position="299"/>
        <end position="318"/>
    </location>
</feature>
<keyword evidence="5" id="KW-1185">Reference proteome</keyword>
<dbReference type="EMBL" id="FOBL01000012">
    <property type="protein sequence ID" value="SEL84058.1"/>
    <property type="molecule type" value="Genomic_DNA"/>
</dbReference>
<feature type="transmembrane region" description="Helical" evidence="1">
    <location>
        <begin position="388"/>
        <end position="410"/>
    </location>
</feature>
<feature type="transmembrane region" description="Helical" evidence="1">
    <location>
        <begin position="346"/>
        <end position="367"/>
    </location>
</feature>
<dbReference type="EMBL" id="BJUX01000015">
    <property type="protein sequence ID" value="GEK89471.1"/>
    <property type="molecule type" value="Genomic_DNA"/>
</dbReference>